<protein>
    <submittedName>
        <fullName evidence="1">LVIVD repeat-containing protein</fullName>
    </submittedName>
</protein>
<dbReference type="RefSeq" id="WP_072837098.1">
    <property type="nucleotide sequence ID" value="NZ_FQUU01000025.1"/>
</dbReference>
<dbReference type="Proteomes" id="UP000184048">
    <property type="component" value="Unassembled WGS sequence"/>
</dbReference>
<dbReference type="SUPFAM" id="SSF69322">
    <property type="entry name" value="Tricorn protease domain 2"/>
    <property type="match status" value="1"/>
</dbReference>
<dbReference type="EMBL" id="FQUU01000025">
    <property type="protein sequence ID" value="SHF96361.1"/>
    <property type="molecule type" value="Genomic_DNA"/>
</dbReference>
<dbReference type="OrthoDB" id="1521841at2"/>
<sequence>MKKYLFLPVLLAFLGLWLLQGCLKDSFQRTYTYTYYKPVYKTTAEVRGNIKSNAPQNVERPGKIYMYGSYIFLNEIDKGIHIIDNSNPAQPRNTGFIDIPGNLDLAVKGNILYADLYTDLVVIDISDPKNAVLKKTVEDVFPHRYYNGYFTPDSSKVIASWERRDTTIRDKGDADTWLKNNRGGIFVDYAAFSQNSGIPSMQNAGSAAVAPYGAGGSMARFTLAKERLYTVGLTDLTVFNIANAQDPILTAHNEIGRSIETIYPFKDNLFIGSQSGMFVYNIINPDHPVQTGQFSHVQSCDPVIADDKFAYVTLRSGTACQGFNNQLEILLINNVVNPSLLKVYPMTNPHGLSKDGNTLFICDGADGLKIYNATNLSSLSLIKHIEGIETYDVIAYNSIALVVARDGLYQYDYSNPSDIRLLSKISLSK</sequence>
<reference evidence="1 2" key="1">
    <citation type="submission" date="2016-11" db="EMBL/GenBank/DDBJ databases">
        <authorList>
            <person name="Jaros S."/>
            <person name="Januszkiewicz K."/>
            <person name="Wedrychowicz H."/>
        </authorList>
    </citation>
    <scope>NUCLEOTIDE SEQUENCE [LARGE SCALE GENOMIC DNA]</scope>
    <source>
        <strain evidence="1 2">DSM 18119</strain>
    </source>
</reference>
<dbReference type="InterPro" id="IPR013211">
    <property type="entry name" value="LVIVD"/>
</dbReference>
<keyword evidence="2" id="KW-1185">Reference proteome</keyword>
<evidence type="ECO:0000313" key="2">
    <source>
        <dbReference type="Proteomes" id="UP000184048"/>
    </source>
</evidence>
<dbReference type="STRING" id="1121884.SAMN02745131_03988"/>
<dbReference type="PROSITE" id="PS51257">
    <property type="entry name" value="PROKAR_LIPOPROTEIN"/>
    <property type="match status" value="1"/>
</dbReference>
<dbReference type="AlphaFoldDB" id="A0A1M5FYU5"/>
<dbReference type="Pfam" id="PF08309">
    <property type="entry name" value="LVIVD"/>
    <property type="match status" value="2"/>
</dbReference>
<gene>
    <name evidence="1" type="ORF">SAMN02745131_03988</name>
</gene>
<accession>A0A1M5FYU5</accession>
<organism evidence="1 2">
    <name type="scientific">Flavisolibacter ginsengisoli DSM 18119</name>
    <dbReference type="NCBI Taxonomy" id="1121884"/>
    <lineage>
        <taxon>Bacteria</taxon>
        <taxon>Pseudomonadati</taxon>
        <taxon>Bacteroidota</taxon>
        <taxon>Chitinophagia</taxon>
        <taxon>Chitinophagales</taxon>
        <taxon>Chitinophagaceae</taxon>
        <taxon>Flavisolibacter</taxon>
    </lineage>
</organism>
<name>A0A1M5FYU5_9BACT</name>
<evidence type="ECO:0000313" key="1">
    <source>
        <dbReference type="EMBL" id="SHF96361.1"/>
    </source>
</evidence>
<proteinExistence type="predicted"/>